<dbReference type="Gene3D" id="3.40.50.720">
    <property type="entry name" value="NAD(P)-binding Rossmann-like Domain"/>
    <property type="match status" value="1"/>
</dbReference>
<dbReference type="GO" id="GO:0061503">
    <property type="term" value="F:tRNA threonylcarbamoyladenosine dehydratase"/>
    <property type="evidence" value="ECO:0007669"/>
    <property type="project" value="TreeGrafter"/>
</dbReference>
<sequence>MRRGGSLTGEQYRRYKRNILLPGVGPEGQEKLLDAGVLLVGAGGLGSPAAFYLAAAGIGKIGLIDGDTVSLSNLQRQILHAVPDIGRPKVVSAAEKLKAVNPEIKLEIYQEMFNRGVAEEL</sequence>
<dbReference type="GO" id="GO:0008641">
    <property type="term" value="F:ubiquitin-like modifier activating enzyme activity"/>
    <property type="evidence" value="ECO:0007669"/>
    <property type="project" value="InterPro"/>
</dbReference>
<dbReference type="InterPro" id="IPR045886">
    <property type="entry name" value="ThiF/MoeB/HesA"/>
</dbReference>
<comment type="caution">
    <text evidence="2">The sequence shown here is derived from an EMBL/GenBank/DDBJ whole genome shotgun (WGS) entry which is preliminary data.</text>
</comment>
<dbReference type="GO" id="GO:0061504">
    <property type="term" value="P:cyclic threonylcarbamoyladenosine biosynthetic process"/>
    <property type="evidence" value="ECO:0007669"/>
    <property type="project" value="TreeGrafter"/>
</dbReference>
<dbReference type="CDD" id="cd00757">
    <property type="entry name" value="ThiF_MoeB_HesA_family"/>
    <property type="match status" value="1"/>
</dbReference>
<dbReference type="AlphaFoldDB" id="A0A101HQP6"/>
<dbReference type="InterPro" id="IPR035985">
    <property type="entry name" value="Ubiquitin-activating_enz"/>
</dbReference>
<feature type="domain" description="THIF-type NAD/FAD binding fold" evidence="1">
    <location>
        <begin position="15"/>
        <end position="118"/>
    </location>
</feature>
<dbReference type="PANTHER" id="PTHR43267:SF2">
    <property type="entry name" value="TRNA THREONYLCARBAMOYLADENOSINE DEHYDRATASE 1-RELATED"/>
    <property type="match status" value="1"/>
</dbReference>
<feature type="non-terminal residue" evidence="2">
    <location>
        <position position="121"/>
    </location>
</feature>
<reference evidence="3" key="1">
    <citation type="journal article" date="2015" name="MBio">
        <title>Genome-Resolved Metagenomic Analysis Reveals Roles for Candidate Phyla and Other Microbial Community Members in Biogeochemical Transformations in Oil Reservoirs.</title>
        <authorList>
            <person name="Hu P."/>
            <person name="Tom L."/>
            <person name="Singh A."/>
            <person name="Thomas B.C."/>
            <person name="Baker B.J."/>
            <person name="Piceno Y.M."/>
            <person name="Andersen G.L."/>
            <person name="Banfield J.F."/>
        </authorList>
    </citation>
    <scope>NUCLEOTIDE SEQUENCE [LARGE SCALE GENOMIC DNA]</scope>
</reference>
<evidence type="ECO:0000313" key="3">
    <source>
        <dbReference type="Proteomes" id="UP000054705"/>
    </source>
</evidence>
<dbReference type="Pfam" id="PF00899">
    <property type="entry name" value="ThiF"/>
    <property type="match status" value="1"/>
</dbReference>
<gene>
    <name evidence="2" type="ORF">XD97_0706</name>
</gene>
<dbReference type="InterPro" id="IPR000594">
    <property type="entry name" value="ThiF_NAD_FAD-bd"/>
</dbReference>
<dbReference type="EMBL" id="LGGS01000169">
    <property type="protein sequence ID" value="KUK81203.1"/>
    <property type="molecule type" value="Genomic_DNA"/>
</dbReference>
<dbReference type="Proteomes" id="UP000054705">
    <property type="component" value="Unassembled WGS sequence"/>
</dbReference>
<evidence type="ECO:0000259" key="1">
    <source>
        <dbReference type="Pfam" id="PF00899"/>
    </source>
</evidence>
<protein>
    <submittedName>
        <fullName evidence="2">Dinucleotide-utilizing enzyme</fullName>
    </submittedName>
</protein>
<proteinExistence type="predicted"/>
<organism evidence="2 3">
    <name type="scientific">Pelotomaculum thermopropionicum</name>
    <dbReference type="NCBI Taxonomy" id="110500"/>
    <lineage>
        <taxon>Bacteria</taxon>
        <taxon>Bacillati</taxon>
        <taxon>Bacillota</taxon>
        <taxon>Clostridia</taxon>
        <taxon>Eubacteriales</taxon>
        <taxon>Desulfotomaculaceae</taxon>
        <taxon>Pelotomaculum</taxon>
    </lineage>
</organism>
<dbReference type="PANTHER" id="PTHR43267">
    <property type="entry name" value="TRNA THREONYLCARBAMOYLADENOSINE DEHYDRATASE"/>
    <property type="match status" value="1"/>
</dbReference>
<accession>A0A101HQP6</accession>
<name>A0A101HQP6_9FIRM</name>
<dbReference type="SUPFAM" id="SSF69572">
    <property type="entry name" value="Activating enzymes of the ubiquitin-like proteins"/>
    <property type="match status" value="1"/>
</dbReference>
<evidence type="ECO:0000313" key="2">
    <source>
        <dbReference type="EMBL" id="KUK81203.1"/>
    </source>
</evidence>